<gene>
    <name evidence="1" type="ORF">MNBD_ALPHA03-379</name>
</gene>
<proteinExistence type="predicted"/>
<dbReference type="AlphaFoldDB" id="A0A3B1B472"/>
<organism evidence="1">
    <name type="scientific">hydrothermal vent metagenome</name>
    <dbReference type="NCBI Taxonomy" id="652676"/>
    <lineage>
        <taxon>unclassified sequences</taxon>
        <taxon>metagenomes</taxon>
        <taxon>ecological metagenomes</taxon>
    </lineage>
</organism>
<name>A0A3B1B472_9ZZZZ</name>
<protein>
    <submittedName>
        <fullName evidence="1">Uncharacterized protein</fullName>
    </submittedName>
</protein>
<accession>A0A3B1B472</accession>
<dbReference type="EMBL" id="UOFW01000181">
    <property type="protein sequence ID" value="VAX06753.1"/>
    <property type="molecule type" value="Genomic_DNA"/>
</dbReference>
<evidence type="ECO:0000313" key="1">
    <source>
        <dbReference type="EMBL" id="VAX06753.1"/>
    </source>
</evidence>
<reference evidence="1" key="1">
    <citation type="submission" date="2018-06" db="EMBL/GenBank/DDBJ databases">
        <authorList>
            <person name="Zhirakovskaya E."/>
        </authorList>
    </citation>
    <scope>NUCLEOTIDE SEQUENCE</scope>
</reference>
<sequence length="172" mass="19260">MMINKAAIFFIFSGSIILTLSPARAAPPNAMLECVKIIDGTRRLACFDSAAKNISGSSEVIQKVIPTKQEKIAGFGKTQLRESPVKAVRVKQKKDEEKDLKKITLKVKKLVYTATEKFVLFMENGQVWKQKDGRKIRLPKGKFEVIIKKGAIGGFNMIVPTKRTIIKVIRLK</sequence>